<dbReference type="InterPro" id="IPR000792">
    <property type="entry name" value="Tscrpt_reg_LuxR_C"/>
</dbReference>
<feature type="repeat" description="TPR" evidence="3">
    <location>
        <begin position="841"/>
        <end position="874"/>
    </location>
</feature>
<dbReference type="Pfam" id="PF13401">
    <property type="entry name" value="AAA_22"/>
    <property type="match status" value="1"/>
</dbReference>
<dbReference type="PROSITE" id="PS50005">
    <property type="entry name" value="TPR"/>
    <property type="match status" value="1"/>
</dbReference>
<reference evidence="7 8" key="1">
    <citation type="submission" date="2019-11" db="EMBL/GenBank/DDBJ databases">
        <title>Nocardia sp. nov. CT2-14 isolated from soil.</title>
        <authorList>
            <person name="Kanchanasin P."/>
            <person name="Tanasupawat S."/>
            <person name="Yuki M."/>
            <person name="Kudo T."/>
        </authorList>
    </citation>
    <scope>NUCLEOTIDE SEQUENCE [LARGE SCALE GENOMIC DNA]</scope>
    <source>
        <strain evidence="7 8">CT2-14</strain>
    </source>
</reference>
<evidence type="ECO:0000313" key="7">
    <source>
        <dbReference type="EMBL" id="MTE15056.1"/>
    </source>
</evidence>
<evidence type="ECO:0000256" key="1">
    <source>
        <dbReference type="ARBA" id="ARBA00022741"/>
    </source>
</evidence>
<organism evidence="7 8">
    <name type="scientific">Nocardia aurantiaca</name>
    <dbReference type="NCBI Taxonomy" id="2675850"/>
    <lineage>
        <taxon>Bacteria</taxon>
        <taxon>Bacillati</taxon>
        <taxon>Actinomycetota</taxon>
        <taxon>Actinomycetes</taxon>
        <taxon>Mycobacteriales</taxon>
        <taxon>Nocardiaceae</taxon>
        <taxon>Nocardia</taxon>
    </lineage>
</organism>
<dbReference type="Pfam" id="PF00069">
    <property type="entry name" value="Pkinase"/>
    <property type="match status" value="1"/>
</dbReference>
<dbReference type="Gene3D" id="3.40.50.300">
    <property type="entry name" value="P-loop containing nucleotide triphosphate hydrolases"/>
    <property type="match status" value="1"/>
</dbReference>
<dbReference type="PANTHER" id="PTHR47691:SF3">
    <property type="entry name" value="HTH-TYPE TRANSCRIPTIONAL REGULATOR RV0890C-RELATED"/>
    <property type="match status" value="1"/>
</dbReference>
<dbReference type="Pfam" id="PF00196">
    <property type="entry name" value="GerE"/>
    <property type="match status" value="1"/>
</dbReference>
<dbReference type="InterPro" id="IPR058852">
    <property type="entry name" value="HTH_77"/>
</dbReference>
<accession>A0A6I3L3I0</accession>
<dbReference type="InterPro" id="IPR036388">
    <property type="entry name" value="WH-like_DNA-bd_sf"/>
</dbReference>
<dbReference type="AlphaFoldDB" id="A0A6I3L3I0"/>
<protein>
    <submittedName>
        <fullName evidence="7">Protein kinase</fullName>
    </submittedName>
</protein>
<dbReference type="Gene3D" id="1.10.10.10">
    <property type="entry name" value="Winged helix-like DNA-binding domain superfamily/Winged helix DNA-binding domain"/>
    <property type="match status" value="1"/>
</dbReference>
<dbReference type="RefSeq" id="WP_154789494.1">
    <property type="nucleotide sequence ID" value="NZ_WMBB01000009.1"/>
</dbReference>
<keyword evidence="7" id="KW-0418">Kinase</keyword>
<comment type="caution">
    <text evidence="7">The sequence shown here is derived from an EMBL/GenBank/DDBJ whole genome shotgun (WGS) entry which is preliminary data.</text>
</comment>
<keyword evidence="2 4" id="KW-0067">ATP-binding</keyword>
<dbReference type="Gene3D" id="1.10.510.10">
    <property type="entry name" value="Transferase(Phosphotransferase) domain 1"/>
    <property type="match status" value="1"/>
</dbReference>
<dbReference type="Pfam" id="PF25872">
    <property type="entry name" value="HTH_77"/>
    <property type="match status" value="1"/>
</dbReference>
<keyword evidence="8" id="KW-1185">Reference proteome</keyword>
<dbReference type="EMBL" id="WMBB01000009">
    <property type="protein sequence ID" value="MTE15056.1"/>
    <property type="molecule type" value="Genomic_DNA"/>
</dbReference>
<feature type="domain" description="Protein kinase" evidence="5">
    <location>
        <begin position="26"/>
        <end position="290"/>
    </location>
</feature>
<dbReference type="InterPro" id="IPR019734">
    <property type="entry name" value="TPR_rpt"/>
</dbReference>
<dbReference type="InterPro" id="IPR017441">
    <property type="entry name" value="Protein_kinase_ATP_BS"/>
</dbReference>
<dbReference type="InterPro" id="IPR016032">
    <property type="entry name" value="Sig_transdc_resp-reg_C-effctor"/>
</dbReference>
<dbReference type="InterPro" id="IPR000719">
    <property type="entry name" value="Prot_kinase_dom"/>
</dbReference>
<dbReference type="SMART" id="SM00421">
    <property type="entry name" value="HTH_LUXR"/>
    <property type="match status" value="1"/>
</dbReference>
<gene>
    <name evidence="7" type="ORF">GLP40_20045</name>
</gene>
<dbReference type="InterPro" id="IPR008271">
    <property type="entry name" value="Ser/Thr_kinase_AS"/>
</dbReference>
<dbReference type="PANTHER" id="PTHR47691">
    <property type="entry name" value="REGULATOR-RELATED"/>
    <property type="match status" value="1"/>
</dbReference>
<keyword evidence="1 4" id="KW-0547">Nucleotide-binding</keyword>
<dbReference type="GO" id="GO:0003677">
    <property type="term" value="F:DNA binding"/>
    <property type="evidence" value="ECO:0007669"/>
    <property type="project" value="InterPro"/>
</dbReference>
<dbReference type="SUPFAM" id="SSF52540">
    <property type="entry name" value="P-loop containing nucleoside triphosphate hydrolases"/>
    <property type="match status" value="1"/>
</dbReference>
<evidence type="ECO:0000259" key="5">
    <source>
        <dbReference type="PROSITE" id="PS50011"/>
    </source>
</evidence>
<dbReference type="PROSITE" id="PS50043">
    <property type="entry name" value="HTH_LUXR_2"/>
    <property type="match status" value="1"/>
</dbReference>
<dbReference type="CDD" id="cd06170">
    <property type="entry name" value="LuxR_C_like"/>
    <property type="match status" value="1"/>
</dbReference>
<dbReference type="Gene3D" id="1.25.40.10">
    <property type="entry name" value="Tetratricopeptide repeat domain"/>
    <property type="match status" value="1"/>
</dbReference>
<dbReference type="PROSITE" id="PS50011">
    <property type="entry name" value="PROTEIN_KINASE_DOM"/>
    <property type="match status" value="1"/>
</dbReference>
<evidence type="ECO:0000256" key="4">
    <source>
        <dbReference type="PROSITE-ProRule" id="PRU10141"/>
    </source>
</evidence>
<dbReference type="SUPFAM" id="SSF46894">
    <property type="entry name" value="C-terminal effector domain of the bipartite response regulators"/>
    <property type="match status" value="1"/>
</dbReference>
<name>A0A6I3L3I0_9NOCA</name>
<feature type="binding site" evidence="4">
    <location>
        <position position="55"/>
    </location>
    <ligand>
        <name>ATP</name>
        <dbReference type="ChEBI" id="CHEBI:30616"/>
    </ligand>
</feature>
<dbReference type="SUPFAM" id="SSF48452">
    <property type="entry name" value="TPR-like"/>
    <property type="match status" value="1"/>
</dbReference>
<dbReference type="GO" id="GO:0006355">
    <property type="term" value="P:regulation of DNA-templated transcription"/>
    <property type="evidence" value="ECO:0007669"/>
    <property type="project" value="InterPro"/>
</dbReference>
<dbReference type="GO" id="GO:0004672">
    <property type="term" value="F:protein kinase activity"/>
    <property type="evidence" value="ECO:0007669"/>
    <property type="project" value="InterPro"/>
</dbReference>
<dbReference type="GO" id="GO:0016887">
    <property type="term" value="F:ATP hydrolysis activity"/>
    <property type="evidence" value="ECO:0007669"/>
    <property type="project" value="InterPro"/>
</dbReference>
<proteinExistence type="predicted"/>
<keyword evidence="7" id="KW-0808">Transferase</keyword>
<dbReference type="InterPro" id="IPR011990">
    <property type="entry name" value="TPR-like_helical_dom_sf"/>
</dbReference>
<evidence type="ECO:0000313" key="8">
    <source>
        <dbReference type="Proteomes" id="UP000432464"/>
    </source>
</evidence>
<dbReference type="GO" id="GO:0005524">
    <property type="term" value="F:ATP binding"/>
    <property type="evidence" value="ECO:0007669"/>
    <property type="project" value="UniProtKB-UniRule"/>
</dbReference>
<dbReference type="PRINTS" id="PR00364">
    <property type="entry name" value="DISEASERSIST"/>
</dbReference>
<keyword evidence="3" id="KW-0802">TPR repeat</keyword>
<dbReference type="InterPro" id="IPR011009">
    <property type="entry name" value="Kinase-like_dom_sf"/>
</dbReference>
<evidence type="ECO:0000256" key="3">
    <source>
        <dbReference type="PROSITE-ProRule" id="PRU00339"/>
    </source>
</evidence>
<dbReference type="Proteomes" id="UP000432464">
    <property type="component" value="Unassembled WGS sequence"/>
</dbReference>
<evidence type="ECO:0000259" key="6">
    <source>
        <dbReference type="PROSITE" id="PS50043"/>
    </source>
</evidence>
<dbReference type="PROSITE" id="PS00108">
    <property type="entry name" value="PROTEIN_KINASE_ST"/>
    <property type="match status" value="1"/>
</dbReference>
<dbReference type="CDD" id="cd14014">
    <property type="entry name" value="STKc_PknB_like"/>
    <property type="match status" value="1"/>
</dbReference>
<dbReference type="InterPro" id="IPR049945">
    <property type="entry name" value="AAA_22"/>
</dbReference>
<evidence type="ECO:0000256" key="2">
    <source>
        <dbReference type="ARBA" id="ARBA00022840"/>
    </source>
</evidence>
<feature type="domain" description="HTH luxR-type" evidence="6">
    <location>
        <begin position="1014"/>
        <end position="1079"/>
    </location>
</feature>
<dbReference type="SUPFAM" id="SSF56112">
    <property type="entry name" value="Protein kinase-like (PK-like)"/>
    <property type="match status" value="1"/>
</dbReference>
<dbReference type="SMART" id="SM00220">
    <property type="entry name" value="S_TKc"/>
    <property type="match status" value="1"/>
</dbReference>
<dbReference type="PRINTS" id="PR00038">
    <property type="entry name" value="HTHLUXR"/>
</dbReference>
<dbReference type="InterPro" id="IPR027417">
    <property type="entry name" value="P-loop_NTPase"/>
</dbReference>
<sequence length="1081" mass="116985">MAERDPFKTQRDVGVDVVTELRAAGFEEAEEIGRGGFGKVFRCIQPTAGRTVAVKVLTGELDENRERFFREQRAMGRLTGHPNIVDMLEVGETASGHPYLVMPYHARGSLDARLRRDGPLSVAELLHLGVKIAGALETAHRAEVLHRDIKPGNILLTDYGEPALTDFGIAHITGGFETATGTITGSPAFTAPEVLGGDAPSRASDVYGLGATLFCALTGHAAFERRSGEEVVAQFLRITQQPVPDLREQGIPDDVCAAIEAAMSREPRGRPTAAELGERLRRIERDHGFAVDAMALPTEPGAEPASVVTSVPAAGNRTGNLPLELTSFVDRRVQMTEIKNLLAGSRLVTLTGIGGVGKSRLALRVADKVQRSFTAGVRLVELGDLHDETLLVDVVATALGLRNQSARPMLEALVEFLSARNLLLVLDNCEHMIEAVAALAESLLRTCPHVRILATSREALGVGGESVFAVPPLAIPDMASNPGLRGVTRHDAVTLFAERAAAAVPGFEVTDDSMLSVAGICTRLDGLPLAIELAAARLRTMSPEQILTRLDDRYALLTRGSRGAPMRQQTLRWCIGWSYDLCVPAEQRLWDQLSVFAGSFELDAVEQVCGTDLTETQLLDGLSALVDKSILIREETRGTVRFRMLETVQEYGREQAQDGGRYPEYVRRHRDWCARLALQAEAEWIGPNQLQWVARLERELPNLRNALEFSLSESGETALRIVTALYMFWTLRGRLDEGRRWYERALAQSTDTQPLGRAKACCGAATMAVLQGDLPAAAEHVAQLETLAEQKMDPLVAALLAHAKGNYCLARGADDLARAGTALLADAIDAYEASGDLKSQLDARISLGWAYAQQGDIARALAGLEKALAITESAGETMLRSWVLWAMGFAVWRTGEPDRAVALLQEGIRAARLVSDPVVATVCLEALAWIATEQRHARRAAILLGAADTLSRIGASSVSMLPNLLVYHKEFTRGSREMLGTRAFEAAHQEGAAMSFDAAASFALGERAEATAPPLRSGGKLTKRERQVADLVARGLTNRAIAARLVISPRTADGHVEHILTKLGFISRAQIAAWAAEQPEL</sequence>
<dbReference type="PROSITE" id="PS00107">
    <property type="entry name" value="PROTEIN_KINASE_ATP"/>
    <property type="match status" value="1"/>
</dbReference>